<protein>
    <recommendedName>
        <fullName evidence="3">Transposon-encoded protein TnpW</fullName>
    </recommendedName>
</protein>
<sequence>MSENKKQQQTKERRPHLVKIIGKTTYLVTCHFSETSRETLQDKLKRMIIRDIQSGNY</sequence>
<evidence type="ECO:0008006" key="3">
    <source>
        <dbReference type="Google" id="ProtNLM"/>
    </source>
</evidence>
<proteinExistence type="predicted"/>
<dbReference type="RefSeq" id="WP_081031270.1">
    <property type="nucleotide sequence ID" value="NZ_CZAB01000093.1"/>
</dbReference>
<gene>
    <name evidence="1" type="ORF">ERS852480_04955</name>
</gene>
<reference evidence="1 2" key="1">
    <citation type="submission" date="2015-09" db="EMBL/GenBank/DDBJ databases">
        <authorList>
            <consortium name="Pathogen Informatics"/>
        </authorList>
    </citation>
    <scope>NUCLEOTIDE SEQUENCE [LARGE SCALE GENOMIC DNA]</scope>
    <source>
        <strain evidence="1 2">2789STDY5834865</strain>
    </source>
</reference>
<dbReference type="Proteomes" id="UP000095512">
    <property type="component" value="Unassembled WGS sequence"/>
</dbReference>
<evidence type="ECO:0000313" key="2">
    <source>
        <dbReference type="Proteomes" id="UP000095512"/>
    </source>
</evidence>
<accession>A0A174U1Q2</accession>
<organism evidence="1 2">
    <name type="scientific">Enterocloster clostridioformis</name>
    <dbReference type="NCBI Taxonomy" id="1531"/>
    <lineage>
        <taxon>Bacteria</taxon>
        <taxon>Bacillati</taxon>
        <taxon>Bacillota</taxon>
        <taxon>Clostridia</taxon>
        <taxon>Lachnospirales</taxon>
        <taxon>Lachnospiraceae</taxon>
        <taxon>Enterocloster</taxon>
    </lineage>
</organism>
<dbReference type="Pfam" id="PF14202">
    <property type="entry name" value="TnpW"/>
    <property type="match status" value="1"/>
</dbReference>
<dbReference type="EMBL" id="CZAB01000093">
    <property type="protein sequence ID" value="CUQ13705.1"/>
    <property type="molecule type" value="Genomic_DNA"/>
</dbReference>
<evidence type="ECO:0000313" key="1">
    <source>
        <dbReference type="EMBL" id="CUQ13705.1"/>
    </source>
</evidence>
<dbReference type="InterPro" id="IPR026990">
    <property type="entry name" value="TnpW"/>
</dbReference>
<name>A0A174U1Q2_9FIRM</name>
<dbReference type="AlphaFoldDB" id="A0A174U1Q2"/>